<dbReference type="Proteomes" id="UP000332933">
    <property type="component" value="Unassembled WGS sequence"/>
</dbReference>
<feature type="signal peptide" evidence="2">
    <location>
        <begin position="1"/>
        <end position="16"/>
    </location>
</feature>
<evidence type="ECO:0000313" key="5">
    <source>
        <dbReference type="Proteomes" id="UP000332933"/>
    </source>
</evidence>
<sequence>MHCFIPLLALSAAITARQTDESPACPFDASRYPDSAHILVADARLCTTGTSTTPPFPVCIVGAACDSPKLLSRNKDRTGFDIDGEDVDGLGPMTDFPSNLYLNVRNCRASRLALRDFLPPANIPSTTFFNCPFAVDEFNTIPWPSLSLPFSLKFEAMDLVNHNTSLIMPPALQNMELANCSFAFNRVVWPSQSIKKLALHNARLSDNPPYQYPPSVQALYINASGLMDFANPPPLLRILDLRSNRLTRFENLSLTDLQDITLDYNPNLTSVRNVTFSRRLTGLYIILVLGETWSLNVDISTAIDAPISQFHLTKGTWDALNSLDAHDAFSTISEGYIASMRWTDDSKRACDAVRGVATTLHNSTVCVVSDNSGATDLNVSLIALGSTASILVVVAAVCHWRWRRRAAAVTSPMKDTWEMTT</sequence>
<organism evidence="4 5">
    <name type="scientific">Aphanomyces stellatus</name>
    <dbReference type="NCBI Taxonomy" id="120398"/>
    <lineage>
        <taxon>Eukaryota</taxon>
        <taxon>Sar</taxon>
        <taxon>Stramenopiles</taxon>
        <taxon>Oomycota</taxon>
        <taxon>Saprolegniomycetes</taxon>
        <taxon>Saprolegniales</taxon>
        <taxon>Verrucalvaceae</taxon>
        <taxon>Aphanomyces</taxon>
    </lineage>
</organism>
<dbReference type="InterPro" id="IPR032675">
    <property type="entry name" value="LRR_dom_sf"/>
</dbReference>
<dbReference type="AlphaFoldDB" id="A0A485LR98"/>
<evidence type="ECO:0000256" key="2">
    <source>
        <dbReference type="SAM" id="SignalP"/>
    </source>
</evidence>
<keyword evidence="1" id="KW-0472">Membrane</keyword>
<evidence type="ECO:0000313" key="4">
    <source>
        <dbReference type="EMBL" id="VFU01369.1"/>
    </source>
</evidence>
<dbReference type="PROSITE" id="PS51450">
    <property type="entry name" value="LRR"/>
    <property type="match status" value="1"/>
</dbReference>
<protein>
    <submittedName>
        <fullName evidence="4">Aste57867_24733 protein</fullName>
    </submittedName>
</protein>
<dbReference type="InterPro" id="IPR001611">
    <property type="entry name" value="Leu-rich_rpt"/>
</dbReference>
<evidence type="ECO:0000313" key="3">
    <source>
        <dbReference type="EMBL" id="KAF0683201.1"/>
    </source>
</evidence>
<dbReference type="SUPFAM" id="SSF52058">
    <property type="entry name" value="L domain-like"/>
    <property type="match status" value="1"/>
</dbReference>
<reference evidence="4 5" key="1">
    <citation type="submission" date="2019-03" db="EMBL/GenBank/DDBJ databases">
        <authorList>
            <person name="Gaulin E."/>
            <person name="Dumas B."/>
        </authorList>
    </citation>
    <scope>NUCLEOTIDE SEQUENCE [LARGE SCALE GENOMIC DNA]</scope>
    <source>
        <strain evidence="4">CBS 568.67</strain>
    </source>
</reference>
<gene>
    <name evidence="4" type="primary">Aste57867_24733</name>
    <name evidence="3" type="ORF">As57867_024655</name>
    <name evidence="4" type="ORF">ASTE57867_24733</name>
</gene>
<dbReference type="Gene3D" id="3.80.10.10">
    <property type="entry name" value="Ribonuclease Inhibitor"/>
    <property type="match status" value="1"/>
</dbReference>
<feature type="chain" id="PRO_5036116645" evidence="2">
    <location>
        <begin position="17"/>
        <end position="421"/>
    </location>
</feature>
<keyword evidence="1" id="KW-0812">Transmembrane</keyword>
<feature type="transmembrane region" description="Helical" evidence="1">
    <location>
        <begin position="379"/>
        <end position="398"/>
    </location>
</feature>
<accession>A0A485LR98</accession>
<keyword evidence="5" id="KW-1185">Reference proteome</keyword>
<dbReference type="EMBL" id="VJMH01007440">
    <property type="protein sequence ID" value="KAF0683201.1"/>
    <property type="molecule type" value="Genomic_DNA"/>
</dbReference>
<keyword evidence="2" id="KW-0732">Signal</keyword>
<dbReference type="EMBL" id="CAADRA010007466">
    <property type="protein sequence ID" value="VFU01369.1"/>
    <property type="molecule type" value="Genomic_DNA"/>
</dbReference>
<name>A0A485LR98_9STRA</name>
<proteinExistence type="predicted"/>
<keyword evidence="1" id="KW-1133">Transmembrane helix</keyword>
<evidence type="ECO:0000256" key="1">
    <source>
        <dbReference type="SAM" id="Phobius"/>
    </source>
</evidence>
<reference evidence="3" key="2">
    <citation type="submission" date="2019-06" db="EMBL/GenBank/DDBJ databases">
        <title>Genomics analysis of Aphanomyces spp. identifies a new class of oomycete effector associated with host adaptation.</title>
        <authorList>
            <person name="Gaulin E."/>
        </authorList>
    </citation>
    <scope>NUCLEOTIDE SEQUENCE</scope>
    <source>
        <strain evidence="3">CBS 578.67</strain>
    </source>
</reference>